<sequence>MSQKIRLKSLDGFSLEYEKSLLSEKSSYFKSLFEGPWQGSDANEIDIDVSFRKMHRIFDFALGETRRLKEKDRAIFSYFFPGVFPHKPKEHLELKKETCETLFLKSFVFESGKEECAGKANFTFQGGHIVVKPHETDISIEACVKSLTVTAKKRWYDFERARCYSVDGFWLWCYIVLGKHERFIERMYEETGLIVLPVHPFFRMVFLHEGNLNLHSKLLFECNRKAFFVCDATASGMSWDSEFCPYDNTKEKDELWEHTLKTSMLKNRTSIEKGFLLGLNIPVEAKPSKIKYFTNKYFLRRKEFL</sequence>
<gene>
    <name evidence="2" type="ORF">TNS_ORF370</name>
</gene>
<name>V9SDW3_9VIRU</name>
<accession>V9SDW3</accession>
<dbReference type="EMBL" id="KF483846">
    <property type="protein sequence ID" value="AHC55088.1"/>
    <property type="molecule type" value="Genomic_DNA"/>
</dbReference>
<dbReference type="InterPro" id="IPR000210">
    <property type="entry name" value="BTB/POZ_dom"/>
</dbReference>
<proteinExistence type="predicted"/>
<evidence type="ECO:0000313" key="2">
    <source>
        <dbReference type="EMBL" id="AHC55088.1"/>
    </source>
</evidence>
<dbReference type="PROSITE" id="PS50097">
    <property type="entry name" value="BTB"/>
    <property type="match status" value="1"/>
</dbReference>
<organism evidence="2 3">
    <name type="scientific">Tunisvirus fontaine2</name>
    <dbReference type="NCBI Taxonomy" id="1421067"/>
    <lineage>
        <taxon>Viruses</taxon>
        <taxon>Varidnaviria</taxon>
        <taxon>Bamfordvirae</taxon>
        <taxon>Nucleocytoviricota</taxon>
        <taxon>Megaviricetes</taxon>
        <taxon>Pimascovirales</taxon>
        <taxon>Pimascovirales incertae sedis</taxon>
        <taxon>Marseilleviridae</taxon>
        <taxon>Losannavirus</taxon>
        <taxon>Losannavirus tunisense</taxon>
    </lineage>
</organism>
<keyword evidence="3" id="KW-1185">Reference proteome</keyword>
<protein>
    <recommendedName>
        <fullName evidence="1">BTB domain-containing protein</fullName>
    </recommendedName>
</protein>
<evidence type="ECO:0000259" key="1">
    <source>
        <dbReference type="PROSITE" id="PS50097"/>
    </source>
</evidence>
<evidence type="ECO:0000313" key="3">
    <source>
        <dbReference type="Proteomes" id="UP000232615"/>
    </source>
</evidence>
<feature type="domain" description="BTB" evidence="1">
    <location>
        <begin position="3"/>
        <end position="70"/>
    </location>
</feature>
<dbReference type="Proteomes" id="UP000232615">
    <property type="component" value="Segment"/>
</dbReference>
<reference evidence="2 3" key="1">
    <citation type="journal article" date="2014" name="Arch. Virol.">
        <title>Complete genome sequence of Tunisvirus, a new member of the proposed family Marseilleviridae.</title>
        <authorList>
            <person name="Aherfi S."/>
            <person name="Boughalmi M."/>
            <person name="Pagnier I."/>
            <person name="Fournous G."/>
            <person name="La Scola B."/>
            <person name="Raoult D."/>
            <person name="Colson P."/>
        </authorList>
    </citation>
    <scope>NUCLEOTIDE SEQUENCE [LARGE SCALE GENOMIC DNA]</scope>
    <source>
        <strain evidence="2 3">U484</strain>
    </source>
</reference>